<reference evidence="1 2" key="1">
    <citation type="journal article" date="2020" name="Cell">
        <title>Large-Scale Comparative Analyses of Tick Genomes Elucidate Their Genetic Diversity and Vector Capacities.</title>
        <authorList>
            <consortium name="Tick Genome and Microbiome Consortium (TIGMIC)"/>
            <person name="Jia N."/>
            <person name="Wang J."/>
            <person name="Shi W."/>
            <person name="Du L."/>
            <person name="Sun Y."/>
            <person name="Zhan W."/>
            <person name="Jiang J.F."/>
            <person name="Wang Q."/>
            <person name="Zhang B."/>
            <person name="Ji P."/>
            <person name="Bell-Sakyi L."/>
            <person name="Cui X.M."/>
            <person name="Yuan T.T."/>
            <person name="Jiang B.G."/>
            <person name="Yang W.F."/>
            <person name="Lam T.T."/>
            <person name="Chang Q.C."/>
            <person name="Ding S.J."/>
            <person name="Wang X.J."/>
            <person name="Zhu J.G."/>
            <person name="Ruan X.D."/>
            <person name="Zhao L."/>
            <person name="Wei J.T."/>
            <person name="Ye R.Z."/>
            <person name="Que T.C."/>
            <person name="Du C.H."/>
            <person name="Zhou Y.H."/>
            <person name="Cheng J.X."/>
            <person name="Dai P.F."/>
            <person name="Guo W.B."/>
            <person name="Han X.H."/>
            <person name="Huang E.J."/>
            <person name="Li L.F."/>
            <person name="Wei W."/>
            <person name="Gao Y.C."/>
            <person name="Liu J.Z."/>
            <person name="Shao H.Z."/>
            <person name="Wang X."/>
            <person name="Wang C.C."/>
            <person name="Yang T.C."/>
            <person name="Huo Q.B."/>
            <person name="Li W."/>
            <person name="Chen H.Y."/>
            <person name="Chen S.E."/>
            <person name="Zhou L.G."/>
            <person name="Ni X.B."/>
            <person name="Tian J.H."/>
            <person name="Sheng Y."/>
            <person name="Liu T."/>
            <person name="Pan Y.S."/>
            <person name="Xia L.Y."/>
            <person name="Li J."/>
            <person name="Zhao F."/>
            <person name="Cao W.C."/>
        </authorList>
    </citation>
    <scope>NUCLEOTIDE SEQUENCE [LARGE SCALE GENOMIC DNA]</scope>
    <source>
        <strain evidence="1">Iper-2018</strain>
    </source>
</reference>
<comment type="caution">
    <text evidence="1">The sequence shown here is derived from an EMBL/GenBank/DDBJ whole genome shotgun (WGS) entry which is preliminary data.</text>
</comment>
<sequence length="307" mass="34503">MVTVLRPFEEVTRLLSMDSATLGQVLPQLKFLEMMLEETSNTAQGQTASWHLSSVLLSELRSSRHLCGVRTDTTFSAASFLDPRFRDTFKNYVTGGEYHLINVRARLLAQALDEFNMHKNGEPADQASLLPSPSSSAIQTAESSSTTHKEGLWFAHFVKMGLMTTSQHRPDRPEQKEGRKVIKAELDAYEFHDLTGHLNCDPLSFWDMQQDQWPSLSAVALKYLASPPTSVYSEKAFSTAGSIVTNLRTQLTPNNVSMLCFIRMNRHLARKDFAIEPSVIDLPKAAQECVVPEEGEPFLQRFTFTDN</sequence>
<accession>A0AC60Q857</accession>
<organism evidence="1 2">
    <name type="scientific">Ixodes persulcatus</name>
    <name type="common">Taiga tick</name>
    <dbReference type="NCBI Taxonomy" id="34615"/>
    <lineage>
        <taxon>Eukaryota</taxon>
        <taxon>Metazoa</taxon>
        <taxon>Ecdysozoa</taxon>
        <taxon>Arthropoda</taxon>
        <taxon>Chelicerata</taxon>
        <taxon>Arachnida</taxon>
        <taxon>Acari</taxon>
        <taxon>Parasitiformes</taxon>
        <taxon>Ixodida</taxon>
        <taxon>Ixodoidea</taxon>
        <taxon>Ixodidae</taxon>
        <taxon>Ixodinae</taxon>
        <taxon>Ixodes</taxon>
    </lineage>
</organism>
<dbReference type="EMBL" id="JABSTQ010009369">
    <property type="protein sequence ID" value="KAG0429928.1"/>
    <property type="molecule type" value="Genomic_DNA"/>
</dbReference>
<dbReference type="Proteomes" id="UP000805193">
    <property type="component" value="Unassembled WGS sequence"/>
</dbReference>
<gene>
    <name evidence="1" type="ORF">HPB47_023169</name>
</gene>
<protein>
    <submittedName>
        <fullName evidence="1">Uncharacterized protein</fullName>
    </submittedName>
</protein>
<evidence type="ECO:0000313" key="2">
    <source>
        <dbReference type="Proteomes" id="UP000805193"/>
    </source>
</evidence>
<proteinExistence type="predicted"/>
<evidence type="ECO:0000313" key="1">
    <source>
        <dbReference type="EMBL" id="KAG0429928.1"/>
    </source>
</evidence>
<keyword evidence="2" id="KW-1185">Reference proteome</keyword>
<name>A0AC60Q857_IXOPE</name>